<evidence type="ECO:0000313" key="1">
    <source>
        <dbReference type="EMBL" id="KAA0715273.1"/>
    </source>
</evidence>
<organism evidence="1 2">
    <name type="scientific">Triplophysa tibetana</name>
    <dbReference type="NCBI Taxonomy" id="1572043"/>
    <lineage>
        <taxon>Eukaryota</taxon>
        <taxon>Metazoa</taxon>
        <taxon>Chordata</taxon>
        <taxon>Craniata</taxon>
        <taxon>Vertebrata</taxon>
        <taxon>Euteleostomi</taxon>
        <taxon>Actinopterygii</taxon>
        <taxon>Neopterygii</taxon>
        <taxon>Teleostei</taxon>
        <taxon>Ostariophysi</taxon>
        <taxon>Cypriniformes</taxon>
        <taxon>Nemacheilidae</taxon>
        <taxon>Triplophysa</taxon>
    </lineage>
</organism>
<keyword evidence="2" id="KW-1185">Reference proteome</keyword>
<dbReference type="Proteomes" id="UP000324632">
    <property type="component" value="Chromosome 11"/>
</dbReference>
<comment type="caution">
    <text evidence="1">The sequence shown here is derived from an EMBL/GenBank/DDBJ whole genome shotgun (WGS) entry which is preliminary data.</text>
</comment>
<reference evidence="1 2" key="1">
    <citation type="journal article" date="2019" name="Mol. Ecol. Resour.">
        <title>Chromosome-level genome assembly of Triplophysa tibetana, a fish adapted to the harsh high-altitude environment of the Tibetan Plateau.</title>
        <authorList>
            <person name="Yang X."/>
            <person name="Liu H."/>
            <person name="Ma Z."/>
            <person name="Zou Y."/>
            <person name="Zou M."/>
            <person name="Mao Y."/>
            <person name="Li X."/>
            <person name="Wang H."/>
            <person name="Chen T."/>
            <person name="Wang W."/>
            <person name="Yang R."/>
        </authorList>
    </citation>
    <scope>NUCLEOTIDE SEQUENCE [LARGE SCALE GENOMIC DNA]</scope>
    <source>
        <strain evidence="1">TTIB1903HZAU</strain>
        <tissue evidence="1">Muscle</tissue>
    </source>
</reference>
<accession>A0A5A9NZY6</accession>
<dbReference type="EMBL" id="SOYY01000011">
    <property type="protein sequence ID" value="KAA0715273.1"/>
    <property type="molecule type" value="Genomic_DNA"/>
</dbReference>
<protein>
    <submittedName>
        <fullName evidence="1">Uncharacterized protein</fullName>
    </submittedName>
</protein>
<sequence>MIKGTAPKFEPTTCQIRSFQHNGKSETRFPRPAPLLSCAVSSCTLFASPSVCESILVVQMVMDQRVQLSAWVNYDDACSSARRKDFPREAADVSGRSLQERCGDVFGRRNSVENCHGFLVSVVRSGSQLKLLTIQVDERRMLRANERRYERAAS</sequence>
<gene>
    <name evidence="1" type="ORF">E1301_Tti024285</name>
</gene>
<dbReference type="AlphaFoldDB" id="A0A5A9NZY6"/>
<evidence type="ECO:0000313" key="2">
    <source>
        <dbReference type="Proteomes" id="UP000324632"/>
    </source>
</evidence>
<proteinExistence type="predicted"/>
<name>A0A5A9NZY6_9TELE</name>